<accession>A0A2Z4FLI1</accession>
<dbReference type="EMBL" id="CP030032">
    <property type="protein sequence ID" value="AWV89782.1"/>
    <property type="molecule type" value="Genomic_DNA"/>
</dbReference>
<evidence type="ECO:0000313" key="2">
    <source>
        <dbReference type="Proteomes" id="UP000249799"/>
    </source>
</evidence>
<dbReference type="RefSeq" id="WP_111334705.1">
    <property type="nucleotide sequence ID" value="NZ_CP030032.1"/>
</dbReference>
<dbReference type="KEGG" id="bsed:DN745_10715"/>
<protein>
    <submittedName>
        <fullName evidence="1">Uncharacterized protein</fullName>
    </submittedName>
</protein>
<gene>
    <name evidence="1" type="ORF">DN745_10715</name>
</gene>
<sequence length="481" mass="52067">MSGFRQIFSALGPRPAIIAGAMVASTLVAQAPAFAGDEPEGGDRGVQRGVAAEVSYDSIGGDGFLGLRLKLEYAFEMPQFGCDEGVDPTCRTDLRLGLQAPLRLRVYDAEPRQDSVFRDEDWDEVSDFLRVLKTLEYGEKGGALHLHAGELGPISLGHGTIVGDYHNVITTDHYQMGAAGELNTLYGGAEVLLDNIIDPGVMGARAYVYPWAFVAADSALSRVGVGFCVAADIQAPTELASDADDALIVDDARNPVVLREQSTTLIGVDLEVALVDSEQFSLIPYADFAKHTSLGSGVFAGAFLSAKLSDSYEVFSKLEYRRIGERFLPTYIGPVYEIERLQFAGWGQQLPAPKVRVAASLSGEAAQGFYGSLGLRVRDKLTLSAAWADHEGPMNQLFHLRATARPTEKIQVGLYFHKQYFDAFSDVFDLDGALVAAESRVSVWGPFYALGRYGRMWQIAPDGLYESVNDWSLGAGASMGF</sequence>
<reference evidence="1 2" key="1">
    <citation type="submission" date="2018-06" db="EMBL/GenBank/DDBJ databases">
        <title>Lujinxingia sediminis gen. nov. sp. nov., a new facultative anaerobic member of the class Deltaproteobacteria, and proposal of Lujinxingaceae fam. nov.</title>
        <authorList>
            <person name="Guo L.-Y."/>
            <person name="Li C.-M."/>
            <person name="Wang S."/>
            <person name="Du Z.-J."/>
        </authorList>
    </citation>
    <scope>NUCLEOTIDE SEQUENCE [LARGE SCALE GENOMIC DNA]</scope>
    <source>
        <strain evidence="1 2">FA350</strain>
    </source>
</reference>
<name>A0A2Z4FLI1_9DELT</name>
<dbReference type="OrthoDB" id="9765113at2"/>
<organism evidence="1 2">
    <name type="scientific">Bradymonas sediminis</name>
    <dbReference type="NCBI Taxonomy" id="1548548"/>
    <lineage>
        <taxon>Bacteria</taxon>
        <taxon>Deltaproteobacteria</taxon>
        <taxon>Bradymonadales</taxon>
        <taxon>Bradymonadaceae</taxon>
        <taxon>Bradymonas</taxon>
    </lineage>
</organism>
<dbReference type="Proteomes" id="UP000249799">
    <property type="component" value="Chromosome"/>
</dbReference>
<evidence type="ECO:0000313" key="1">
    <source>
        <dbReference type="EMBL" id="AWV89782.1"/>
    </source>
</evidence>
<proteinExistence type="predicted"/>
<keyword evidence="2" id="KW-1185">Reference proteome</keyword>
<dbReference type="AlphaFoldDB" id="A0A2Z4FLI1"/>